<keyword evidence="10" id="KW-0121">Carboxypeptidase</keyword>
<dbReference type="EMBL" id="JBHUNA010000018">
    <property type="protein sequence ID" value="MFD2760876.1"/>
    <property type="molecule type" value="Genomic_DNA"/>
</dbReference>
<organism evidence="10 11">
    <name type="scientific">Lentibacillus juripiscarius</name>
    <dbReference type="NCBI Taxonomy" id="257446"/>
    <lineage>
        <taxon>Bacteria</taxon>
        <taxon>Bacillati</taxon>
        <taxon>Bacillota</taxon>
        <taxon>Bacilli</taxon>
        <taxon>Bacillales</taxon>
        <taxon>Bacillaceae</taxon>
        <taxon>Lentibacillus</taxon>
    </lineage>
</organism>
<name>A0ABW5V4I4_9BACI</name>
<evidence type="ECO:0000256" key="3">
    <source>
        <dbReference type="ARBA" id="ARBA00022670"/>
    </source>
</evidence>
<evidence type="ECO:0000256" key="4">
    <source>
        <dbReference type="ARBA" id="ARBA00022723"/>
    </source>
</evidence>
<evidence type="ECO:0000256" key="2">
    <source>
        <dbReference type="ARBA" id="ARBA00005988"/>
    </source>
</evidence>
<evidence type="ECO:0000256" key="1">
    <source>
        <dbReference type="ARBA" id="ARBA00001947"/>
    </source>
</evidence>
<evidence type="ECO:0000259" key="9">
    <source>
        <dbReference type="PROSITE" id="PS52035"/>
    </source>
</evidence>
<keyword evidence="11" id="KW-1185">Reference proteome</keyword>
<sequence length="349" mass="38721">MKKQLLTAVISGAVILGGSTFNPPVADAAGKGPEHQGNETVNTQILHSYKEMMSDLERQNKKQEHMEVEVIGQTVKGRDIPLVKYLNNPDNPTILYLAQQHGDEALTTKGMLDFIKSLGTGKMKDVLEGVNILMIPMYNADGAMADVNYELEGYAAKGPRHLTRYNANHVDLNRDHAERTQPETQALHQNVLQKYDIDYMMDLHHQGAQWVKDGKYVSGAIFYPHPNHTNEDVLYRSKQLGAVVYDAIEPKGWGHLAKYAGKGSTYSPGIGVYGIANQYDISTFLFEMRGTADNANDFEVLGQKSNGYLTKQTVVAMEETARSISSGAILKEDISFWGDLPVQESILED</sequence>
<keyword evidence="4" id="KW-0479">Metal-binding</keyword>
<evidence type="ECO:0000256" key="7">
    <source>
        <dbReference type="ARBA" id="ARBA00023049"/>
    </source>
</evidence>
<dbReference type="Pfam" id="PF00246">
    <property type="entry name" value="Peptidase_M14"/>
    <property type="match status" value="1"/>
</dbReference>
<accession>A0ABW5V4I4</accession>
<dbReference type="SMART" id="SM00631">
    <property type="entry name" value="Zn_pept"/>
    <property type="match status" value="1"/>
</dbReference>
<evidence type="ECO:0000313" key="10">
    <source>
        <dbReference type="EMBL" id="MFD2760876.1"/>
    </source>
</evidence>
<dbReference type="SUPFAM" id="SSF53187">
    <property type="entry name" value="Zn-dependent exopeptidases"/>
    <property type="match status" value="1"/>
</dbReference>
<comment type="cofactor">
    <cofactor evidence="1">
        <name>Zn(2+)</name>
        <dbReference type="ChEBI" id="CHEBI:29105"/>
    </cofactor>
</comment>
<feature type="domain" description="Peptidase M14" evidence="9">
    <location>
        <begin position="45"/>
        <end position="313"/>
    </location>
</feature>
<evidence type="ECO:0000313" key="11">
    <source>
        <dbReference type="Proteomes" id="UP001597502"/>
    </source>
</evidence>
<keyword evidence="3" id="KW-0645">Protease</keyword>
<dbReference type="PANTHER" id="PTHR11705">
    <property type="entry name" value="PROTEASE FAMILY M14 CARBOXYPEPTIDASE A,B"/>
    <property type="match status" value="1"/>
</dbReference>
<dbReference type="Gene3D" id="3.40.630.10">
    <property type="entry name" value="Zn peptidases"/>
    <property type="match status" value="1"/>
</dbReference>
<dbReference type="GO" id="GO:0004180">
    <property type="term" value="F:carboxypeptidase activity"/>
    <property type="evidence" value="ECO:0007669"/>
    <property type="project" value="UniProtKB-KW"/>
</dbReference>
<dbReference type="PROSITE" id="PS00132">
    <property type="entry name" value="CARBOXYPEPT_ZN_1"/>
    <property type="match status" value="1"/>
</dbReference>
<evidence type="ECO:0000256" key="8">
    <source>
        <dbReference type="PROSITE-ProRule" id="PRU01379"/>
    </source>
</evidence>
<comment type="caution">
    <text evidence="10">The sequence shown here is derived from an EMBL/GenBank/DDBJ whole genome shotgun (WGS) entry which is preliminary data.</text>
</comment>
<evidence type="ECO:0000256" key="5">
    <source>
        <dbReference type="ARBA" id="ARBA00022801"/>
    </source>
</evidence>
<dbReference type="RefSeq" id="WP_382392802.1">
    <property type="nucleotide sequence ID" value="NZ_JBHUNA010000018.1"/>
</dbReference>
<keyword evidence="6" id="KW-0862">Zinc</keyword>
<dbReference type="Proteomes" id="UP001597502">
    <property type="component" value="Unassembled WGS sequence"/>
</dbReference>
<reference evidence="11" key="1">
    <citation type="journal article" date="2019" name="Int. J. Syst. Evol. Microbiol.">
        <title>The Global Catalogue of Microorganisms (GCM) 10K type strain sequencing project: providing services to taxonomists for standard genome sequencing and annotation.</title>
        <authorList>
            <consortium name="The Broad Institute Genomics Platform"/>
            <consortium name="The Broad Institute Genome Sequencing Center for Infectious Disease"/>
            <person name="Wu L."/>
            <person name="Ma J."/>
        </authorList>
    </citation>
    <scope>NUCLEOTIDE SEQUENCE [LARGE SCALE GENOMIC DNA]</scope>
    <source>
        <strain evidence="11">TISTR 1535</strain>
    </source>
</reference>
<proteinExistence type="inferred from homology"/>
<protein>
    <submittedName>
        <fullName evidence="10">M14 family zinc carboxypeptidase</fullName>
    </submittedName>
</protein>
<dbReference type="InterPro" id="IPR057246">
    <property type="entry name" value="CARBOXYPEPT_ZN_1"/>
</dbReference>
<dbReference type="InterPro" id="IPR000834">
    <property type="entry name" value="Peptidase_M14"/>
</dbReference>
<keyword evidence="7" id="KW-0482">Metalloprotease</keyword>
<evidence type="ECO:0000256" key="6">
    <source>
        <dbReference type="ARBA" id="ARBA00022833"/>
    </source>
</evidence>
<comment type="similarity">
    <text evidence="2 8">Belongs to the peptidase M14 family.</text>
</comment>
<keyword evidence="5" id="KW-0378">Hydrolase</keyword>
<feature type="active site" description="Proton donor/acceptor" evidence="8">
    <location>
        <position position="287"/>
    </location>
</feature>
<dbReference type="PROSITE" id="PS52035">
    <property type="entry name" value="PEPTIDASE_M14"/>
    <property type="match status" value="1"/>
</dbReference>
<gene>
    <name evidence="10" type="ORF">ACFSUO_07840</name>
</gene>
<dbReference type="PANTHER" id="PTHR11705:SF143">
    <property type="entry name" value="SLL0236 PROTEIN"/>
    <property type="match status" value="1"/>
</dbReference>